<feature type="transmembrane region" description="Helical" evidence="6">
    <location>
        <begin position="628"/>
        <end position="647"/>
    </location>
</feature>
<dbReference type="GO" id="GO:0005524">
    <property type="term" value="F:ATP binding"/>
    <property type="evidence" value="ECO:0007669"/>
    <property type="project" value="InterPro"/>
</dbReference>
<dbReference type="GO" id="GO:0016887">
    <property type="term" value="F:ATP hydrolysis activity"/>
    <property type="evidence" value="ECO:0007669"/>
    <property type="project" value="InterPro"/>
</dbReference>
<feature type="transmembrane region" description="Helical" evidence="6">
    <location>
        <begin position="659"/>
        <end position="682"/>
    </location>
</feature>
<feature type="transmembrane region" description="Helical" evidence="6">
    <location>
        <begin position="795"/>
        <end position="813"/>
    </location>
</feature>
<dbReference type="EMBL" id="CP032627">
    <property type="protein sequence ID" value="AYG00488.1"/>
    <property type="molecule type" value="Genomic_DNA"/>
</dbReference>
<feature type="transmembrane region" description="Helical" evidence="6">
    <location>
        <begin position="731"/>
        <end position="750"/>
    </location>
</feature>
<evidence type="ECO:0000256" key="1">
    <source>
        <dbReference type="ARBA" id="ARBA00004141"/>
    </source>
</evidence>
<keyword evidence="3" id="KW-1278">Translocase</keyword>
<feature type="transmembrane region" description="Helical" evidence="6">
    <location>
        <begin position="766"/>
        <end position="783"/>
    </location>
</feature>
<feature type="transmembrane region" description="Helical" evidence="6">
    <location>
        <begin position="46"/>
        <end position="63"/>
    </location>
</feature>
<dbReference type="KEGG" id="lact:D7I46_04910"/>
<protein>
    <submittedName>
        <fullName evidence="8">HAD family hydrolase</fullName>
    </submittedName>
</protein>
<evidence type="ECO:0000256" key="4">
    <source>
        <dbReference type="ARBA" id="ARBA00022989"/>
    </source>
</evidence>
<feature type="domain" description="P-type ATPase A" evidence="7">
    <location>
        <begin position="98"/>
        <end position="196"/>
    </location>
</feature>
<evidence type="ECO:0000313" key="8">
    <source>
        <dbReference type="EMBL" id="AYG00488.1"/>
    </source>
</evidence>
<dbReference type="Gene3D" id="3.40.50.1000">
    <property type="entry name" value="HAD superfamily/HAD-like"/>
    <property type="match status" value="1"/>
</dbReference>
<dbReference type="InterPro" id="IPR059000">
    <property type="entry name" value="ATPase_P-type_domA"/>
</dbReference>
<dbReference type="SUPFAM" id="SSF81653">
    <property type="entry name" value="Calcium ATPase, transduction domain A"/>
    <property type="match status" value="1"/>
</dbReference>
<dbReference type="Gene3D" id="3.40.1110.10">
    <property type="entry name" value="Calcium-transporting ATPase, cytoplasmic domain N"/>
    <property type="match status" value="1"/>
</dbReference>
<dbReference type="PROSITE" id="PS00154">
    <property type="entry name" value="ATPASE_E1_E2"/>
    <property type="match status" value="1"/>
</dbReference>
<keyword evidence="8" id="KW-0378">Hydrolase</keyword>
<evidence type="ECO:0000256" key="5">
    <source>
        <dbReference type="ARBA" id="ARBA00023136"/>
    </source>
</evidence>
<comment type="subcellular location">
    <subcellularLocation>
        <location evidence="1">Membrane</location>
        <topology evidence="1">Multi-pass membrane protein</topology>
    </subcellularLocation>
</comment>
<gene>
    <name evidence="8" type="ORF">D7I46_04910</name>
</gene>
<evidence type="ECO:0000256" key="3">
    <source>
        <dbReference type="ARBA" id="ARBA00022967"/>
    </source>
</evidence>
<feature type="transmembrane region" description="Helical" evidence="6">
    <location>
        <begin position="214"/>
        <end position="235"/>
    </location>
</feature>
<dbReference type="Gene3D" id="2.70.150.10">
    <property type="entry name" value="Calcium-transporting ATPase, cytoplasmic transduction domain A"/>
    <property type="match status" value="1"/>
</dbReference>
<dbReference type="Pfam" id="PF00702">
    <property type="entry name" value="Hydrolase"/>
    <property type="match status" value="1"/>
</dbReference>
<dbReference type="SFLD" id="SFLDS00003">
    <property type="entry name" value="Haloacid_Dehalogenase"/>
    <property type="match status" value="1"/>
</dbReference>
<dbReference type="SUPFAM" id="SSF56784">
    <property type="entry name" value="HAD-like"/>
    <property type="match status" value="1"/>
</dbReference>
<dbReference type="Pfam" id="PF00122">
    <property type="entry name" value="E1-E2_ATPase"/>
    <property type="match status" value="1"/>
</dbReference>
<dbReference type="InterPro" id="IPR023298">
    <property type="entry name" value="ATPase_P-typ_TM_dom_sf"/>
</dbReference>
<dbReference type="Proteomes" id="UP000269374">
    <property type="component" value="Chromosome"/>
</dbReference>
<dbReference type="SUPFAM" id="SSF81665">
    <property type="entry name" value="Calcium ATPase, transmembrane domain M"/>
    <property type="match status" value="1"/>
</dbReference>
<dbReference type="AlphaFoldDB" id="A0A387BDB0"/>
<dbReference type="PRINTS" id="PR00119">
    <property type="entry name" value="CATATPASE"/>
</dbReference>
<dbReference type="SFLD" id="SFLDG00002">
    <property type="entry name" value="C1.7:_P-type_atpase_like"/>
    <property type="match status" value="1"/>
</dbReference>
<dbReference type="InterPro" id="IPR001757">
    <property type="entry name" value="P_typ_ATPase"/>
</dbReference>
<evidence type="ECO:0000256" key="6">
    <source>
        <dbReference type="SAM" id="Phobius"/>
    </source>
</evidence>
<dbReference type="InterPro" id="IPR023299">
    <property type="entry name" value="ATPase_P-typ_cyto_dom_N"/>
</dbReference>
<accession>A0A387BDB0</accession>
<dbReference type="InterPro" id="IPR036412">
    <property type="entry name" value="HAD-like_sf"/>
</dbReference>
<feature type="transmembrane region" description="Helical" evidence="6">
    <location>
        <begin position="69"/>
        <end position="86"/>
    </location>
</feature>
<dbReference type="RefSeq" id="WP_120771876.1">
    <property type="nucleotide sequence ID" value="NZ_CP032627.1"/>
</dbReference>
<sequence>MNKNITEMRGLSKSEVEQQIKLGNINTITVNAGQSVKEIIIRNTMTLFNLLNLTLAIVVIAIGSYKNTLFILSVIINTGVGIYQELKAKRIIEKLSILTQNKVEVIRDSQKITINKEKIVVNDLLCLTKGMQVPVDTISLENGLYVDESMITGESDVVEKKVGDLIYSGCLVLQGQIKTQVQSVGNNTFVSKLTSEAKSFKDTKSKIQQYIDKILKIIMIAILPVTALVLLNQFFLTHLDLSIISQREIAILGSAAVISSLIPEGLVLLTSVALAAGVIKLSKKQVLAQNLSAIETLARVDVLCLDKTGTITEGKMNVEEVLYYTDNKEEINDVLSFIVEHDTEQNASIEALKNKFGVLQSTFDLVQYIPFSSEIKQQAVEIKDKGIYTLGAFDMISNKLENQQKQDIEFALKRGYRILGLAHSWSPLKDKTIPKDTKIICLIFLKDKPKKEAKKILEYFERQGTEIKIISGDHPETVLNIAHDVGIKGSARNLNELPKDTESLQKIAEETTVFGRITPERKRDLITALQSNGHTVAMIGDGINDILALKKSDCAIALGSGNEATKSVAQFVLLENDFSVLPSVVQEGRKVINNIKRVAGMNLLRVIYTFVLIILLVITRKIFPLESINLMLMGIFTVGVPSALLILEKDEKPSTDDFFKRIIVNVVPAGILIGITIFTMLILPYKFPLYSVSSAGHLATNYGAYLSDVTLIIGSVQLFALYLLCRPLSRYRASVIIGMTLVFYTTYFIPPITKFLGIAPLQSSRFIIPTLICIALLLIIRMLILDGKKVNKIKLSLLCLSLMFLFIFASAKLRQFQERMAYENDKYIQVLPDDWYHAQRDRNS</sequence>
<feature type="transmembrane region" description="Helical" evidence="6">
    <location>
        <begin position="603"/>
        <end position="622"/>
    </location>
</feature>
<feature type="transmembrane region" description="Helical" evidence="6">
    <location>
        <begin position="702"/>
        <end position="724"/>
    </location>
</feature>
<dbReference type="InterPro" id="IPR018303">
    <property type="entry name" value="ATPase_P-typ_P_site"/>
</dbReference>
<keyword evidence="4 6" id="KW-1133">Transmembrane helix</keyword>
<feature type="transmembrane region" description="Helical" evidence="6">
    <location>
        <begin position="255"/>
        <end position="279"/>
    </location>
</feature>
<keyword evidence="5 6" id="KW-0472">Membrane</keyword>
<evidence type="ECO:0000313" key="9">
    <source>
        <dbReference type="Proteomes" id="UP000269374"/>
    </source>
</evidence>
<proteinExistence type="predicted"/>
<dbReference type="Gene3D" id="1.20.1110.10">
    <property type="entry name" value="Calcium-transporting ATPase, transmembrane domain"/>
    <property type="match status" value="1"/>
</dbReference>
<organism evidence="8 9">
    <name type="scientific">Lactococcus allomyrinae</name>
    <dbReference type="NCBI Taxonomy" id="2419773"/>
    <lineage>
        <taxon>Bacteria</taxon>
        <taxon>Bacillati</taxon>
        <taxon>Bacillota</taxon>
        <taxon>Bacilli</taxon>
        <taxon>Lactobacillales</taxon>
        <taxon>Streptococcaceae</taxon>
        <taxon>Lactococcus</taxon>
    </lineage>
</organism>
<name>A0A387BDB0_9LACT</name>
<dbReference type="GO" id="GO:0016020">
    <property type="term" value="C:membrane"/>
    <property type="evidence" value="ECO:0007669"/>
    <property type="project" value="UniProtKB-SubCell"/>
</dbReference>
<dbReference type="PRINTS" id="PR00120">
    <property type="entry name" value="HATPASE"/>
</dbReference>
<dbReference type="SUPFAM" id="SSF81660">
    <property type="entry name" value="Metal cation-transporting ATPase, ATP-binding domain N"/>
    <property type="match status" value="1"/>
</dbReference>
<dbReference type="InterPro" id="IPR044492">
    <property type="entry name" value="P_typ_ATPase_HD_dom"/>
</dbReference>
<dbReference type="NCBIfam" id="TIGR01494">
    <property type="entry name" value="ATPase_P-type"/>
    <property type="match status" value="2"/>
</dbReference>
<dbReference type="InterPro" id="IPR023214">
    <property type="entry name" value="HAD_sf"/>
</dbReference>
<keyword evidence="2 6" id="KW-0812">Transmembrane</keyword>
<keyword evidence="9" id="KW-1185">Reference proteome</keyword>
<reference evidence="8 9" key="1">
    <citation type="submission" date="2018-09" db="EMBL/GenBank/DDBJ databases">
        <title>Genome sequencing of strain 1JSPR-7.</title>
        <authorList>
            <person name="Heo J."/>
            <person name="Kim S.-J."/>
            <person name="Kwon S.-W."/>
        </authorList>
    </citation>
    <scope>NUCLEOTIDE SEQUENCE [LARGE SCALE GENOMIC DNA]</scope>
    <source>
        <strain evidence="8 9">1JSPR-7</strain>
    </source>
</reference>
<dbReference type="InterPro" id="IPR008250">
    <property type="entry name" value="ATPase_P-typ_transduc_dom_A_sf"/>
</dbReference>
<dbReference type="SFLD" id="SFLDF00027">
    <property type="entry name" value="p-type_atpase"/>
    <property type="match status" value="1"/>
</dbReference>
<dbReference type="PANTHER" id="PTHR42861">
    <property type="entry name" value="CALCIUM-TRANSPORTING ATPASE"/>
    <property type="match status" value="1"/>
</dbReference>
<evidence type="ECO:0000256" key="2">
    <source>
        <dbReference type="ARBA" id="ARBA00022692"/>
    </source>
</evidence>
<dbReference type="OrthoDB" id="9760364at2"/>
<evidence type="ECO:0000259" key="7">
    <source>
        <dbReference type="Pfam" id="PF00122"/>
    </source>
</evidence>